<sequence length="59" mass="6216">MTIGENKCTGVVTYSSAIDIGNIAAGYVAGANIFNDKTLTSCSKVLKKSIVITNIRPPR</sequence>
<proteinExistence type="predicted"/>
<evidence type="ECO:0000313" key="1">
    <source>
        <dbReference type="EMBL" id="BEG99606.1"/>
    </source>
</evidence>
<organism evidence="1 2">
    <name type="scientific">Bacteroides sedimenti</name>
    <dbReference type="NCBI Taxonomy" id="2136147"/>
    <lineage>
        <taxon>Bacteria</taxon>
        <taxon>Pseudomonadati</taxon>
        <taxon>Bacteroidota</taxon>
        <taxon>Bacteroidia</taxon>
        <taxon>Bacteroidales</taxon>
        <taxon>Bacteroidaceae</taxon>
        <taxon>Bacteroides</taxon>
    </lineage>
</organism>
<accession>A0ABM8IJ31</accession>
<keyword evidence="2" id="KW-1185">Reference proteome</keyword>
<evidence type="ECO:0000313" key="2">
    <source>
        <dbReference type="Proteomes" id="UP001496674"/>
    </source>
</evidence>
<name>A0ABM8IJ31_9BACE</name>
<gene>
    <name evidence="1" type="ORF">BSYN_18710</name>
</gene>
<reference evidence="1 2" key="1">
    <citation type="submission" date="2023-04" db="EMBL/GenBank/DDBJ databases">
        <title>Draft genome sequence of acteroides sedimenti strain YN3PY1.</title>
        <authorList>
            <person name="Yoshida N."/>
        </authorList>
    </citation>
    <scope>NUCLEOTIDE SEQUENCE [LARGE SCALE GENOMIC DNA]</scope>
    <source>
        <strain evidence="1 2">YN3PY1</strain>
    </source>
</reference>
<dbReference type="EMBL" id="AP028055">
    <property type="protein sequence ID" value="BEG99606.1"/>
    <property type="molecule type" value="Genomic_DNA"/>
</dbReference>
<dbReference type="Proteomes" id="UP001496674">
    <property type="component" value="Chromosome"/>
</dbReference>
<protein>
    <submittedName>
        <fullName evidence="1">Uncharacterized protein</fullName>
    </submittedName>
</protein>